<feature type="compositionally biased region" description="Pro residues" evidence="1">
    <location>
        <begin position="110"/>
        <end position="127"/>
    </location>
</feature>
<evidence type="ECO:0000313" key="3">
    <source>
        <dbReference type="EMBL" id="CAH0100232.1"/>
    </source>
</evidence>
<sequence>MRLNEFSKFFAPVLLTGLSLLALTVAERRLDDFTQEFGVRKDNSGYRSMKLLGKFKLSKSQSYAPAKAKGHPKPQYHSPPQYAPPNPQYAPAPPQYGPVAPPKSQYVPPQYGPPPKPQYGPPTPQYGPPKSQYGPPKHQYGPPVVQSHHRPPVASYGTPSHAYGPPQQGYRPSSSYAKPQPTYAAAPAPPVNAIYSPPQQVYIRPSPSYAPHPAPASPPPPSAPYGPVASVPSFSPSPLVTYSATDQPLPQTDYNQPALTLHYNPHQATDDNDDSSESSSSDDSSAPSYSSPEPDKYEPAEPKPSSDDVQEHSVSEQEEAAPAVDVNPPVAVFVATEASVHQYKNSPKQTAFVPSYPHYSEATEDSQKETGSISSIPNYSVQETDNNQQEAVDAPKETESVSVHTDDANFNIPTISPPISTDEALAYSPNFGDGNAFSDSTDSDFPSIFNLPSNFYKQTENGADGDKDNDFGFFQLGIFPKTGSFFEQNYNG</sequence>
<evidence type="ECO:0000256" key="1">
    <source>
        <dbReference type="SAM" id="MobiDB-lite"/>
    </source>
</evidence>
<dbReference type="OrthoDB" id="6368800at2759"/>
<accession>A0A8J2RD65</accession>
<name>A0A8J2RD65_9CRUS</name>
<feature type="compositionally biased region" description="Polar residues" evidence="1">
    <location>
        <begin position="242"/>
        <end position="258"/>
    </location>
</feature>
<feature type="region of interest" description="Disordered" evidence="1">
    <location>
        <begin position="358"/>
        <end position="401"/>
    </location>
</feature>
<organism evidence="3 4">
    <name type="scientific">Daphnia galeata</name>
    <dbReference type="NCBI Taxonomy" id="27404"/>
    <lineage>
        <taxon>Eukaryota</taxon>
        <taxon>Metazoa</taxon>
        <taxon>Ecdysozoa</taxon>
        <taxon>Arthropoda</taxon>
        <taxon>Crustacea</taxon>
        <taxon>Branchiopoda</taxon>
        <taxon>Diplostraca</taxon>
        <taxon>Cladocera</taxon>
        <taxon>Anomopoda</taxon>
        <taxon>Daphniidae</taxon>
        <taxon>Daphnia</taxon>
    </lineage>
</organism>
<keyword evidence="4" id="KW-1185">Reference proteome</keyword>
<evidence type="ECO:0008006" key="5">
    <source>
        <dbReference type="Google" id="ProtNLM"/>
    </source>
</evidence>
<feature type="chain" id="PRO_5035227531" description="Extensin" evidence="2">
    <location>
        <begin position="27"/>
        <end position="492"/>
    </location>
</feature>
<keyword evidence="2" id="KW-0732">Signal</keyword>
<feature type="compositionally biased region" description="Low complexity" evidence="1">
    <location>
        <begin position="225"/>
        <end position="240"/>
    </location>
</feature>
<feature type="compositionally biased region" description="Basic and acidic residues" evidence="1">
    <location>
        <begin position="293"/>
        <end position="315"/>
    </location>
</feature>
<gene>
    <name evidence="3" type="ORF">DGAL_LOCUS2454</name>
</gene>
<feature type="compositionally biased region" description="Pro residues" evidence="1">
    <location>
        <begin position="208"/>
        <end position="224"/>
    </location>
</feature>
<feature type="compositionally biased region" description="Polar residues" evidence="1">
    <location>
        <begin position="369"/>
        <end position="390"/>
    </location>
</feature>
<evidence type="ECO:0000256" key="2">
    <source>
        <dbReference type="SAM" id="SignalP"/>
    </source>
</evidence>
<feature type="signal peptide" evidence="2">
    <location>
        <begin position="1"/>
        <end position="26"/>
    </location>
</feature>
<dbReference type="EMBL" id="CAKKLH010000035">
    <property type="protein sequence ID" value="CAH0100232.1"/>
    <property type="molecule type" value="Genomic_DNA"/>
</dbReference>
<dbReference type="AlphaFoldDB" id="A0A8J2RD65"/>
<reference evidence="3" key="1">
    <citation type="submission" date="2021-11" db="EMBL/GenBank/DDBJ databases">
        <authorList>
            <person name="Schell T."/>
        </authorList>
    </citation>
    <scope>NUCLEOTIDE SEQUENCE</scope>
    <source>
        <strain evidence="3">M5</strain>
    </source>
</reference>
<feature type="compositionally biased region" description="Low complexity" evidence="1">
    <location>
        <begin position="277"/>
        <end position="292"/>
    </location>
</feature>
<feature type="region of interest" description="Disordered" evidence="1">
    <location>
        <begin position="60"/>
        <end position="328"/>
    </location>
</feature>
<evidence type="ECO:0000313" key="4">
    <source>
        <dbReference type="Proteomes" id="UP000789390"/>
    </source>
</evidence>
<dbReference type="PRINTS" id="PR01217">
    <property type="entry name" value="PRICHEXTENSN"/>
</dbReference>
<dbReference type="Proteomes" id="UP000789390">
    <property type="component" value="Unassembled WGS sequence"/>
</dbReference>
<proteinExistence type="predicted"/>
<comment type="caution">
    <text evidence="3">The sequence shown here is derived from an EMBL/GenBank/DDBJ whole genome shotgun (WGS) entry which is preliminary data.</text>
</comment>
<feature type="compositionally biased region" description="Low complexity" evidence="1">
    <location>
        <begin position="177"/>
        <end position="186"/>
    </location>
</feature>
<feature type="compositionally biased region" description="Pro residues" evidence="1">
    <location>
        <begin position="81"/>
        <end position="101"/>
    </location>
</feature>
<protein>
    <recommendedName>
        <fullName evidence="5">Extensin</fullName>
    </recommendedName>
</protein>